<accession>A0A062VI78</accession>
<reference evidence="2 3" key="1">
    <citation type="journal article" date="2014" name="Antonie Van Leeuwenhoek">
        <title>Hyphomonas beringensis sp. nov. and Hyphomonas chukchiensis sp. nov., isolated from surface seawater of the Bering Sea and Chukchi Sea.</title>
        <authorList>
            <person name="Li C."/>
            <person name="Lai Q."/>
            <person name="Li G."/>
            <person name="Dong C."/>
            <person name="Wang J."/>
            <person name="Liao Y."/>
            <person name="Shao Z."/>
        </authorList>
    </citation>
    <scope>NUCLEOTIDE SEQUENCE [LARGE SCALE GENOMIC DNA]</scope>
    <source>
        <strain evidence="2 3">PS728</strain>
    </source>
</reference>
<gene>
    <name evidence="2" type="ORF">HPO_11649</name>
</gene>
<sequence length="57" mass="6310">MEDPTLKPDVRRMTPEELAARKKRNLWLGLALAGFVVLVMITTIIRLATGTGISGRM</sequence>
<dbReference type="AlphaFoldDB" id="A0A062VI78"/>
<keyword evidence="1" id="KW-0812">Transmembrane</keyword>
<feature type="transmembrane region" description="Helical" evidence="1">
    <location>
        <begin position="26"/>
        <end position="48"/>
    </location>
</feature>
<evidence type="ECO:0000256" key="1">
    <source>
        <dbReference type="SAM" id="Phobius"/>
    </source>
</evidence>
<dbReference type="Proteomes" id="UP000027100">
    <property type="component" value="Unassembled WGS sequence"/>
</dbReference>
<dbReference type="PATRIC" id="fig|1280954.3.peg.2360"/>
<evidence type="ECO:0000313" key="2">
    <source>
        <dbReference type="EMBL" id="KCZ98255.1"/>
    </source>
</evidence>
<comment type="caution">
    <text evidence="2">The sequence shown here is derived from an EMBL/GenBank/DDBJ whole genome shotgun (WGS) entry which is preliminary data.</text>
</comment>
<protein>
    <recommendedName>
        <fullName evidence="4">Cytochrome C oxidase assembly protein</fullName>
    </recommendedName>
</protein>
<dbReference type="RefSeq" id="WP_199285919.1">
    <property type="nucleotide sequence ID" value="NZ_ARYM01000012.1"/>
</dbReference>
<name>A0A062VI78_9PROT</name>
<proteinExistence type="predicted"/>
<keyword evidence="3" id="KW-1185">Reference proteome</keyword>
<evidence type="ECO:0008006" key="4">
    <source>
        <dbReference type="Google" id="ProtNLM"/>
    </source>
</evidence>
<organism evidence="2 3">
    <name type="scientific">Hyphomonas polymorpha PS728</name>
    <dbReference type="NCBI Taxonomy" id="1280954"/>
    <lineage>
        <taxon>Bacteria</taxon>
        <taxon>Pseudomonadati</taxon>
        <taxon>Pseudomonadota</taxon>
        <taxon>Alphaproteobacteria</taxon>
        <taxon>Hyphomonadales</taxon>
        <taxon>Hyphomonadaceae</taxon>
        <taxon>Hyphomonas</taxon>
    </lineage>
</organism>
<dbReference type="EMBL" id="ARYM01000012">
    <property type="protein sequence ID" value="KCZ98255.1"/>
    <property type="molecule type" value="Genomic_DNA"/>
</dbReference>
<keyword evidence="1" id="KW-1133">Transmembrane helix</keyword>
<keyword evidence="1" id="KW-0472">Membrane</keyword>
<dbReference type="STRING" id="1280954.HPO_11649"/>
<dbReference type="eggNOG" id="ENOG5033BZD">
    <property type="taxonomic scope" value="Bacteria"/>
</dbReference>
<evidence type="ECO:0000313" key="3">
    <source>
        <dbReference type="Proteomes" id="UP000027100"/>
    </source>
</evidence>